<accession>A0A1A9WB75</accession>
<dbReference type="EnsemblMetazoa" id="GBRI012922-RA">
    <property type="protein sequence ID" value="GBRI012922-PA"/>
    <property type="gene ID" value="GBRI012922"/>
</dbReference>
<reference evidence="1" key="2">
    <citation type="submission" date="2020-05" db="UniProtKB">
        <authorList>
            <consortium name="EnsemblMetazoa"/>
        </authorList>
    </citation>
    <scope>IDENTIFICATION</scope>
    <source>
        <strain evidence="1">IAEA</strain>
    </source>
</reference>
<dbReference type="VEuPathDB" id="VectorBase:GBRI012922"/>
<dbReference type="AlphaFoldDB" id="A0A1A9WB75"/>
<name>A0A1A9WB75_9MUSC</name>
<sequence>MHQLNRIRNRKESPATAYTDVLLPIQVHVLVIVICKQVFIAAIDTIEYDDIFNGEMQKCLPFGTNESIQIGEVVFVLNTTTTTTTNNNNNNNNNNNYNTKENPCYRGEVLNSFNDDRFEVFNIDRGW</sequence>
<evidence type="ECO:0000313" key="1">
    <source>
        <dbReference type="EnsemblMetazoa" id="GBRI012922-PA"/>
    </source>
</evidence>
<protein>
    <submittedName>
        <fullName evidence="1">Uncharacterized protein</fullName>
    </submittedName>
</protein>
<organism evidence="1 2">
    <name type="scientific">Glossina brevipalpis</name>
    <dbReference type="NCBI Taxonomy" id="37001"/>
    <lineage>
        <taxon>Eukaryota</taxon>
        <taxon>Metazoa</taxon>
        <taxon>Ecdysozoa</taxon>
        <taxon>Arthropoda</taxon>
        <taxon>Hexapoda</taxon>
        <taxon>Insecta</taxon>
        <taxon>Pterygota</taxon>
        <taxon>Neoptera</taxon>
        <taxon>Endopterygota</taxon>
        <taxon>Diptera</taxon>
        <taxon>Brachycera</taxon>
        <taxon>Muscomorpha</taxon>
        <taxon>Hippoboscoidea</taxon>
        <taxon>Glossinidae</taxon>
        <taxon>Glossina</taxon>
    </lineage>
</organism>
<keyword evidence="2" id="KW-1185">Reference proteome</keyword>
<dbReference type="Proteomes" id="UP000091820">
    <property type="component" value="Unassembled WGS sequence"/>
</dbReference>
<reference evidence="2" key="1">
    <citation type="submission" date="2014-03" db="EMBL/GenBank/DDBJ databases">
        <authorList>
            <person name="Aksoy S."/>
            <person name="Warren W."/>
            <person name="Wilson R.K."/>
        </authorList>
    </citation>
    <scope>NUCLEOTIDE SEQUENCE [LARGE SCALE GENOMIC DNA]</scope>
    <source>
        <strain evidence="2">IAEA</strain>
    </source>
</reference>
<evidence type="ECO:0000313" key="2">
    <source>
        <dbReference type="Proteomes" id="UP000091820"/>
    </source>
</evidence>
<proteinExistence type="predicted"/>